<dbReference type="CDD" id="cd10911">
    <property type="entry name" value="PIN_LabA"/>
    <property type="match status" value="1"/>
</dbReference>
<evidence type="ECO:0000259" key="2">
    <source>
        <dbReference type="Pfam" id="PF01936"/>
    </source>
</evidence>
<dbReference type="InterPro" id="IPR047140">
    <property type="entry name" value="LabA"/>
</dbReference>
<dbReference type="EMBL" id="CP017675">
    <property type="protein sequence ID" value="APB32953.1"/>
    <property type="molecule type" value="Genomic_DNA"/>
</dbReference>
<dbReference type="AlphaFoldDB" id="A0A1J0AAM0"/>
<evidence type="ECO:0000313" key="4">
    <source>
        <dbReference type="Proteomes" id="UP000180235"/>
    </source>
</evidence>
<dbReference type="PANTHER" id="PTHR35458:SF8">
    <property type="entry name" value="SLR0650 PROTEIN"/>
    <property type="match status" value="1"/>
</dbReference>
<dbReference type="GO" id="GO:0004540">
    <property type="term" value="F:RNA nuclease activity"/>
    <property type="evidence" value="ECO:0007669"/>
    <property type="project" value="InterPro"/>
</dbReference>
<keyword evidence="4" id="KW-1185">Reference proteome</keyword>
<feature type="domain" description="NYN" evidence="2">
    <location>
        <begin position="136"/>
        <end position="273"/>
    </location>
</feature>
<name>A0A1J0AAM0_9CYAN</name>
<dbReference type="Pfam" id="PF01936">
    <property type="entry name" value="NYN"/>
    <property type="match status" value="1"/>
</dbReference>
<accession>A0A1J0AAM0</accession>
<evidence type="ECO:0000313" key="3">
    <source>
        <dbReference type="EMBL" id="APB32953.1"/>
    </source>
</evidence>
<dbReference type="PANTHER" id="PTHR35458">
    <property type="entry name" value="SLR0755 PROTEIN"/>
    <property type="match status" value="1"/>
</dbReference>
<evidence type="ECO:0000256" key="1">
    <source>
        <dbReference type="SAM" id="Phobius"/>
    </source>
</evidence>
<feature type="transmembrane region" description="Helical" evidence="1">
    <location>
        <begin position="12"/>
        <end position="34"/>
    </location>
</feature>
<gene>
    <name evidence="3" type="ORF">GlitD10_0639</name>
</gene>
<keyword evidence="1" id="KW-0472">Membrane</keyword>
<organism evidence="3 4">
    <name type="scientific">Gloeomargarita lithophora Alchichica-D10</name>
    <dbReference type="NCBI Taxonomy" id="1188229"/>
    <lineage>
        <taxon>Bacteria</taxon>
        <taxon>Bacillati</taxon>
        <taxon>Cyanobacteriota</taxon>
        <taxon>Cyanophyceae</taxon>
        <taxon>Gloeomargaritales</taxon>
        <taxon>Gloeomargaritaceae</taxon>
        <taxon>Gloeomargarita</taxon>
    </lineage>
</organism>
<reference evidence="3 4" key="1">
    <citation type="submission" date="2016-10" db="EMBL/GenBank/DDBJ databases">
        <title>Description of Gloeomargarita lithophora gen. nov., sp. nov., a thylakoid-bearing basal-branching cyanobacterium with intracellular carbonates, and proposal for Gloeomargaritales ord. nov.</title>
        <authorList>
            <person name="Moreira D."/>
            <person name="Tavera R."/>
            <person name="Benzerara K."/>
            <person name="Skouri-Panet F."/>
            <person name="Couradeau E."/>
            <person name="Gerard E."/>
            <person name="Loussert C."/>
            <person name="Novelo E."/>
            <person name="Zivanovic Y."/>
            <person name="Lopez-Garcia P."/>
        </authorList>
    </citation>
    <scope>NUCLEOTIDE SEQUENCE [LARGE SCALE GENOMIC DNA]</scope>
    <source>
        <strain evidence="3 4">D10</strain>
    </source>
</reference>
<sequence>MNVTAKVGWYGGALLLTLWTRQVVFGVLPAAVFWQRRQWQQINRIIDQKFGQTLDFTHQIHLFQTQLDRLSANGHASVSIRQQTTPIIQQIGLMQQRLRQIELGTTPQVAQLTDQLIQLQTQMDSLAQGVIPRQGVGVFIDGANLHASARQRGVQLDYARLLTQVLPKDTPATAVHFYSGHDPDNLPQRRLHRDLAQMGMKMHLKSVTQFADGAKKANLDGEMIVDLMINTFAHVILLSGDGDFLPALQQLDQQGVQVTVAAFGRDTHQPLKQNFPFRDLAKCCTSTGQVIALPAKQTRKYAHG</sequence>
<dbReference type="STRING" id="1188229.GlitD10_0639"/>
<keyword evidence="1" id="KW-1133">Transmembrane helix</keyword>
<protein>
    <recommendedName>
        <fullName evidence="2">NYN domain-containing protein</fullName>
    </recommendedName>
</protein>
<dbReference type="OrthoDB" id="9794137at2"/>
<dbReference type="KEGG" id="glt:GlitD10_0639"/>
<proteinExistence type="predicted"/>
<dbReference type="Proteomes" id="UP000180235">
    <property type="component" value="Chromosome"/>
</dbReference>
<dbReference type="Gene3D" id="3.40.50.1010">
    <property type="entry name" value="5'-nuclease"/>
    <property type="match status" value="1"/>
</dbReference>
<dbReference type="InterPro" id="IPR021139">
    <property type="entry name" value="NYN"/>
</dbReference>
<dbReference type="RefSeq" id="WP_071453619.1">
    <property type="nucleotide sequence ID" value="NZ_CP017675.1"/>
</dbReference>
<keyword evidence="1" id="KW-0812">Transmembrane</keyword>